<protein>
    <submittedName>
        <fullName evidence="2">Uncharacterized protein</fullName>
    </submittedName>
</protein>
<accession>A0A3N4LVJ2</accession>
<evidence type="ECO:0000256" key="1">
    <source>
        <dbReference type="SAM" id="MobiDB-lite"/>
    </source>
</evidence>
<evidence type="ECO:0000313" key="3">
    <source>
        <dbReference type="Proteomes" id="UP000267821"/>
    </source>
</evidence>
<sequence>MQQIAPITGLMHVLLCGHNIIILRYPKLQEEKSSDTVHSSLITLMSTQANASIVQADTSPDAASPDVASPDTVSSNTTSAIQHKQMHYRRFGRRFRNRYWRASSTAQCLAV</sequence>
<organism evidence="2 3">
    <name type="scientific">Terfezia boudieri ATCC MYA-4762</name>
    <dbReference type="NCBI Taxonomy" id="1051890"/>
    <lineage>
        <taxon>Eukaryota</taxon>
        <taxon>Fungi</taxon>
        <taxon>Dikarya</taxon>
        <taxon>Ascomycota</taxon>
        <taxon>Pezizomycotina</taxon>
        <taxon>Pezizomycetes</taxon>
        <taxon>Pezizales</taxon>
        <taxon>Pezizaceae</taxon>
        <taxon>Terfezia</taxon>
    </lineage>
</organism>
<feature type="compositionally biased region" description="Polar residues" evidence="1">
    <location>
        <begin position="71"/>
        <end position="82"/>
    </location>
</feature>
<dbReference type="EMBL" id="ML121537">
    <property type="protein sequence ID" value="RPB25708.1"/>
    <property type="molecule type" value="Genomic_DNA"/>
</dbReference>
<gene>
    <name evidence="2" type="ORF">L211DRAFT_98113</name>
</gene>
<dbReference type="Proteomes" id="UP000267821">
    <property type="component" value="Unassembled WGS sequence"/>
</dbReference>
<proteinExistence type="predicted"/>
<reference evidence="2 3" key="1">
    <citation type="journal article" date="2018" name="Nat. Ecol. Evol.">
        <title>Pezizomycetes genomes reveal the molecular basis of ectomycorrhizal truffle lifestyle.</title>
        <authorList>
            <person name="Murat C."/>
            <person name="Payen T."/>
            <person name="Noel B."/>
            <person name="Kuo A."/>
            <person name="Morin E."/>
            <person name="Chen J."/>
            <person name="Kohler A."/>
            <person name="Krizsan K."/>
            <person name="Balestrini R."/>
            <person name="Da Silva C."/>
            <person name="Montanini B."/>
            <person name="Hainaut M."/>
            <person name="Levati E."/>
            <person name="Barry K.W."/>
            <person name="Belfiori B."/>
            <person name="Cichocki N."/>
            <person name="Clum A."/>
            <person name="Dockter R.B."/>
            <person name="Fauchery L."/>
            <person name="Guy J."/>
            <person name="Iotti M."/>
            <person name="Le Tacon F."/>
            <person name="Lindquist E.A."/>
            <person name="Lipzen A."/>
            <person name="Malagnac F."/>
            <person name="Mello A."/>
            <person name="Molinier V."/>
            <person name="Miyauchi S."/>
            <person name="Poulain J."/>
            <person name="Riccioni C."/>
            <person name="Rubini A."/>
            <person name="Sitrit Y."/>
            <person name="Splivallo R."/>
            <person name="Traeger S."/>
            <person name="Wang M."/>
            <person name="Zifcakova L."/>
            <person name="Wipf D."/>
            <person name="Zambonelli A."/>
            <person name="Paolocci F."/>
            <person name="Nowrousian M."/>
            <person name="Ottonello S."/>
            <person name="Baldrian P."/>
            <person name="Spatafora J.W."/>
            <person name="Henrissat B."/>
            <person name="Nagy L.G."/>
            <person name="Aury J.M."/>
            <person name="Wincker P."/>
            <person name="Grigoriev I.V."/>
            <person name="Bonfante P."/>
            <person name="Martin F.M."/>
        </authorList>
    </citation>
    <scope>NUCLEOTIDE SEQUENCE [LARGE SCALE GENOMIC DNA]</scope>
    <source>
        <strain evidence="2 3">ATCC MYA-4762</strain>
    </source>
</reference>
<name>A0A3N4LVJ2_9PEZI</name>
<evidence type="ECO:0000313" key="2">
    <source>
        <dbReference type="EMBL" id="RPB25708.1"/>
    </source>
</evidence>
<feature type="region of interest" description="Disordered" evidence="1">
    <location>
        <begin position="57"/>
        <end position="85"/>
    </location>
</feature>
<dbReference type="InParanoid" id="A0A3N4LVJ2"/>
<keyword evidence="3" id="KW-1185">Reference proteome</keyword>
<dbReference type="AlphaFoldDB" id="A0A3N4LVJ2"/>